<dbReference type="Proteomes" id="UP001596434">
    <property type="component" value="Unassembled WGS sequence"/>
</dbReference>
<name>A0ABD5ZU44_9EURY</name>
<dbReference type="EMBL" id="JBHTAT010000001">
    <property type="protein sequence ID" value="MFC7253717.1"/>
    <property type="molecule type" value="Genomic_DNA"/>
</dbReference>
<sequence length="105" mass="11798">MPTVEKSGGAWVYIRALDRDFHVGDRADVGEDLATYLVKERGDFVYVDESGDDFEINGWLDNDYQDRADAVLEGGLDDHLDAIEEAETSDTVLEAVDERRAELED</sequence>
<keyword evidence="3" id="KW-1185">Reference proteome</keyword>
<dbReference type="EMBL" id="JBHTAT010000001">
    <property type="protein sequence ID" value="MFC7253769.1"/>
    <property type="molecule type" value="Genomic_DNA"/>
</dbReference>
<accession>A0ABD5ZU44</accession>
<gene>
    <name evidence="1" type="ORF">ACFQKE_00065</name>
    <name evidence="2" type="ORF">ACFQKE_00330</name>
</gene>
<dbReference type="RefSeq" id="WP_379701730.1">
    <property type="nucleotide sequence ID" value="NZ_JBHTAT010000001.1"/>
</dbReference>
<reference evidence="2" key="1">
    <citation type="journal article" date="2014" name="Int. J. Syst. Evol. Microbiol.">
        <title>Complete genome sequence of Corynebacterium casei LMG S-19264T (=DSM 44701T), isolated from a smear-ripened cheese.</title>
        <authorList>
            <consortium name="US DOE Joint Genome Institute (JGI-PGF)"/>
            <person name="Walter F."/>
            <person name="Albersmeier A."/>
            <person name="Kalinowski J."/>
            <person name="Ruckert C."/>
        </authorList>
    </citation>
    <scope>NUCLEOTIDE SEQUENCE [LARGE SCALE GENOMIC DNA]</scope>
    <source>
        <strain evidence="2">CGMCC 4.163</strain>
    </source>
</reference>
<reference evidence="3" key="2">
    <citation type="journal article" date="2019" name="Int. J. Syst. Evol. Microbiol.">
        <title>The Global Catalogue of Microorganisms (GCM) 10K type strain sequencing project: providing services to taxonomists for standard genome sequencing and annotation.</title>
        <authorList>
            <consortium name="The Broad Institute Genomics Platform"/>
            <consortium name="The Broad Institute Genome Sequencing Center for Infectious Disease"/>
            <person name="Wu L."/>
            <person name="Ma J."/>
        </authorList>
    </citation>
    <scope>NUCLEOTIDE SEQUENCE [LARGE SCALE GENOMIC DNA]</scope>
    <source>
        <strain evidence="3">GX21</strain>
    </source>
</reference>
<protein>
    <recommendedName>
        <fullName evidence="4">DUF2098 domain-containing protein</fullName>
    </recommendedName>
</protein>
<evidence type="ECO:0000313" key="2">
    <source>
        <dbReference type="EMBL" id="MFC7253769.1"/>
    </source>
</evidence>
<dbReference type="GeneID" id="96952051"/>
<comment type="caution">
    <text evidence="2">The sequence shown here is derived from an EMBL/GenBank/DDBJ whole genome shotgun (WGS) entry which is preliminary data.</text>
</comment>
<reference evidence="2" key="3">
    <citation type="submission" date="2024-09" db="EMBL/GenBank/DDBJ databases">
        <authorList>
            <person name="Sun Q."/>
        </authorList>
    </citation>
    <scope>NUCLEOTIDE SEQUENCE</scope>
    <source>
        <strain evidence="2">CGMCC 4.163</strain>
    </source>
</reference>
<evidence type="ECO:0008006" key="4">
    <source>
        <dbReference type="Google" id="ProtNLM"/>
    </source>
</evidence>
<evidence type="ECO:0000313" key="1">
    <source>
        <dbReference type="EMBL" id="MFC7253717.1"/>
    </source>
</evidence>
<proteinExistence type="predicted"/>
<organism evidence="2 3">
    <name type="scientific">Haloplanus litoreus</name>
    <dbReference type="NCBI Taxonomy" id="767515"/>
    <lineage>
        <taxon>Archaea</taxon>
        <taxon>Methanobacteriati</taxon>
        <taxon>Methanobacteriota</taxon>
        <taxon>Stenosarchaea group</taxon>
        <taxon>Halobacteria</taxon>
        <taxon>Halobacteriales</taxon>
        <taxon>Haloferacaceae</taxon>
        <taxon>Haloplanus</taxon>
    </lineage>
</organism>
<evidence type="ECO:0000313" key="3">
    <source>
        <dbReference type="Proteomes" id="UP001596434"/>
    </source>
</evidence>
<dbReference type="AlphaFoldDB" id="A0ABD5ZU44"/>